<dbReference type="SUPFAM" id="SSF47226">
    <property type="entry name" value="Histidine-containing phosphotransfer domain, HPT domain"/>
    <property type="match status" value="1"/>
</dbReference>
<comment type="caution">
    <text evidence="4">The sequence shown here is derived from an EMBL/GenBank/DDBJ whole genome shotgun (WGS) entry which is preliminary data.</text>
</comment>
<organism evidence="4 5">
    <name type="scientific">Alteromonas profundi</name>
    <dbReference type="NCBI Taxonomy" id="2696062"/>
    <lineage>
        <taxon>Bacteria</taxon>
        <taxon>Pseudomonadati</taxon>
        <taxon>Pseudomonadota</taxon>
        <taxon>Gammaproteobacteria</taxon>
        <taxon>Alteromonadales</taxon>
        <taxon>Alteromonadaceae</taxon>
        <taxon>Alteromonas/Salinimonas group</taxon>
        <taxon>Alteromonas</taxon>
    </lineage>
</organism>
<dbReference type="PROSITE" id="PS50894">
    <property type="entry name" value="HPT"/>
    <property type="match status" value="1"/>
</dbReference>
<keyword evidence="5" id="KW-1185">Reference proteome</keyword>
<evidence type="ECO:0000256" key="1">
    <source>
        <dbReference type="ARBA" id="ARBA00023012"/>
    </source>
</evidence>
<dbReference type="GO" id="GO:0004672">
    <property type="term" value="F:protein kinase activity"/>
    <property type="evidence" value="ECO:0007669"/>
    <property type="project" value="UniProtKB-ARBA"/>
</dbReference>
<dbReference type="Pfam" id="PF01627">
    <property type="entry name" value="Hpt"/>
    <property type="match status" value="1"/>
</dbReference>
<reference evidence="4 5" key="1">
    <citation type="submission" date="2020-01" db="EMBL/GenBank/DDBJ databases">
        <authorList>
            <person name="Chen J."/>
            <person name="Zhu S."/>
            <person name="Yang J."/>
        </authorList>
    </citation>
    <scope>NUCLEOTIDE SEQUENCE [LARGE SCALE GENOMIC DNA]</scope>
    <source>
        <strain evidence="4 5">345S023</strain>
    </source>
</reference>
<feature type="modified residue" description="Phosphohistidine" evidence="2">
    <location>
        <position position="64"/>
    </location>
</feature>
<gene>
    <name evidence="4" type="ORF">GTH32_12680</name>
</gene>
<dbReference type="InterPro" id="IPR008207">
    <property type="entry name" value="Sig_transdc_His_kin_Hpt_dom"/>
</dbReference>
<proteinExistence type="predicted"/>
<dbReference type="InterPro" id="IPR036641">
    <property type="entry name" value="HPT_dom_sf"/>
</dbReference>
<dbReference type="AlphaFoldDB" id="A0A7X5LMB7"/>
<dbReference type="Proteomes" id="UP000470213">
    <property type="component" value="Unassembled WGS sequence"/>
</dbReference>
<dbReference type="Gene3D" id="1.20.120.160">
    <property type="entry name" value="HPT domain"/>
    <property type="match status" value="1"/>
</dbReference>
<sequence length="122" mass="14101">MKSIDDVRGLEIIDINTFFYNYEGLPPEVQRAALSSFLHEGDEFVKEILDSVNIFDNELERATHSLKTMSKLIGAIRIVSICELLEQKLRAGDDDVLNQALAYEWEVLKKLLENENFIFKHK</sequence>
<accession>A0A7X5LMB7</accession>
<protein>
    <recommendedName>
        <fullName evidence="3">HPt domain-containing protein</fullName>
    </recommendedName>
</protein>
<keyword evidence="2" id="KW-0597">Phosphoprotein</keyword>
<evidence type="ECO:0000313" key="5">
    <source>
        <dbReference type="Proteomes" id="UP000470213"/>
    </source>
</evidence>
<dbReference type="EMBL" id="JAAAWN010000016">
    <property type="protein sequence ID" value="NDV92030.1"/>
    <property type="molecule type" value="Genomic_DNA"/>
</dbReference>
<evidence type="ECO:0000259" key="3">
    <source>
        <dbReference type="PROSITE" id="PS50894"/>
    </source>
</evidence>
<evidence type="ECO:0000256" key="2">
    <source>
        <dbReference type="PROSITE-ProRule" id="PRU00110"/>
    </source>
</evidence>
<keyword evidence="1" id="KW-0902">Two-component regulatory system</keyword>
<dbReference type="GO" id="GO:0000160">
    <property type="term" value="P:phosphorelay signal transduction system"/>
    <property type="evidence" value="ECO:0007669"/>
    <property type="project" value="UniProtKB-KW"/>
</dbReference>
<feature type="domain" description="HPt" evidence="3">
    <location>
        <begin position="26"/>
        <end position="122"/>
    </location>
</feature>
<dbReference type="RefSeq" id="WP_049587440.1">
    <property type="nucleotide sequence ID" value="NZ_JAAAWN010000016.1"/>
</dbReference>
<evidence type="ECO:0000313" key="4">
    <source>
        <dbReference type="EMBL" id="NDV92030.1"/>
    </source>
</evidence>
<name>A0A7X5LMB7_9ALTE</name>